<dbReference type="Proteomes" id="UP001235939">
    <property type="component" value="Chromosome 19"/>
</dbReference>
<evidence type="ECO:0000313" key="2">
    <source>
        <dbReference type="Proteomes" id="UP001235939"/>
    </source>
</evidence>
<reference evidence="1 2" key="1">
    <citation type="submission" date="2022-01" db="EMBL/GenBank/DDBJ databases">
        <title>A chromosomal length assembly of Cordylochernes scorpioides.</title>
        <authorList>
            <person name="Zeh D."/>
            <person name="Zeh J."/>
        </authorList>
    </citation>
    <scope>NUCLEOTIDE SEQUENCE [LARGE SCALE GENOMIC DNA]</scope>
    <source>
        <strain evidence="1">IN4F17</strain>
        <tissue evidence="1">Whole Body</tissue>
    </source>
</reference>
<dbReference type="EMBL" id="CP092881">
    <property type="protein sequence ID" value="UYV81029.1"/>
    <property type="molecule type" value="Genomic_DNA"/>
</dbReference>
<organism evidence="1 2">
    <name type="scientific">Cordylochernes scorpioides</name>
    <dbReference type="NCBI Taxonomy" id="51811"/>
    <lineage>
        <taxon>Eukaryota</taxon>
        <taxon>Metazoa</taxon>
        <taxon>Ecdysozoa</taxon>
        <taxon>Arthropoda</taxon>
        <taxon>Chelicerata</taxon>
        <taxon>Arachnida</taxon>
        <taxon>Pseudoscorpiones</taxon>
        <taxon>Cheliferoidea</taxon>
        <taxon>Chernetidae</taxon>
        <taxon>Cordylochernes</taxon>
    </lineage>
</organism>
<name>A0ABY6LIL8_9ARAC</name>
<gene>
    <name evidence="1" type="ORF">LAZ67_19002573</name>
</gene>
<accession>A0ABY6LIL8</accession>
<sequence length="226" mass="25647">MPYSCIVGIVLLLYDPQDYVVNSLPPGGYFLISFMVKFPDDSLVAAEPVQVHLKPPRPVVWINSKISSRINVGWMVKLPGLLSKNKILTYHLDYFKHTDITCFIVTGNQLLSQNFNISEAWTNSWISSDIPNKNLITSPNVKIPDFSLPRREWVLLNRFRTGQGRCAELMKLWGYTKDPNCACNVPQSMSHILDDCPLYKFNGGISNLHSVTPEALNWLKALPLRL</sequence>
<keyword evidence="2" id="KW-1185">Reference proteome</keyword>
<evidence type="ECO:0008006" key="3">
    <source>
        <dbReference type="Google" id="ProtNLM"/>
    </source>
</evidence>
<evidence type="ECO:0000313" key="1">
    <source>
        <dbReference type="EMBL" id="UYV81029.1"/>
    </source>
</evidence>
<protein>
    <recommendedName>
        <fullName evidence="3">Reverse transcriptase zinc-binding domain-containing protein</fullName>
    </recommendedName>
</protein>
<proteinExistence type="predicted"/>